<sequence>MYAKEVTLVCDRDLFLKEQMYAAFRASCGVDPT</sequence>
<evidence type="ECO:0000313" key="1">
    <source>
        <dbReference type="EMBL" id="KKK58662.1"/>
    </source>
</evidence>
<comment type="caution">
    <text evidence="1">The sequence shown here is derived from an EMBL/GenBank/DDBJ whole genome shotgun (WGS) entry which is preliminary data.</text>
</comment>
<proteinExistence type="predicted"/>
<accession>A0A0F8WP45</accession>
<organism evidence="1">
    <name type="scientific">marine sediment metagenome</name>
    <dbReference type="NCBI Taxonomy" id="412755"/>
    <lineage>
        <taxon>unclassified sequences</taxon>
        <taxon>metagenomes</taxon>
        <taxon>ecological metagenomes</taxon>
    </lineage>
</organism>
<name>A0A0F8WP45_9ZZZZ</name>
<dbReference type="AlphaFoldDB" id="A0A0F8WP45"/>
<dbReference type="EMBL" id="LAZR01063864">
    <property type="protein sequence ID" value="KKK58662.1"/>
    <property type="molecule type" value="Genomic_DNA"/>
</dbReference>
<protein>
    <submittedName>
        <fullName evidence="1">Uncharacterized protein</fullName>
    </submittedName>
</protein>
<feature type="non-terminal residue" evidence="1">
    <location>
        <position position="33"/>
    </location>
</feature>
<reference evidence="1" key="1">
    <citation type="journal article" date="2015" name="Nature">
        <title>Complex archaea that bridge the gap between prokaryotes and eukaryotes.</title>
        <authorList>
            <person name="Spang A."/>
            <person name="Saw J.H."/>
            <person name="Jorgensen S.L."/>
            <person name="Zaremba-Niedzwiedzka K."/>
            <person name="Martijn J."/>
            <person name="Lind A.E."/>
            <person name="van Eijk R."/>
            <person name="Schleper C."/>
            <person name="Guy L."/>
            <person name="Ettema T.J."/>
        </authorList>
    </citation>
    <scope>NUCLEOTIDE SEQUENCE</scope>
</reference>
<gene>
    <name evidence="1" type="ORF">LCGC14_3042200</name>
</gene>